<dbReference type="Proteomes" id="UP000745764">
    <property type="component" value="Unassembled WGS sequence"/>
</dbReference>
<comment type="caution">
    <text evidence="2">The sequence shown here is derived from an EMBL/GenBank/DDBJ whole genome shotgun (WGS) entry which is preliminary data.</text>
</comment>
<evidence type="ECO:0000313" key="2">
    <source>
        <dbReference type="EMBL" id="CAD0107902.1"/>
    </source>
</evidence>
<keyword evidence="3" id="KW-1185">Reference proteome</keyword>
<evidence type="ECO:0000313" key="3">
    <source>
        <dbReference type="Proteomes" id="UP000745764"/>
    </source>
</evidence>
<protein>
    <submittedName>
        <fullName evidence="2">Uncharacterized protein</fullName>
    </submittedName>
</protein>
<feature type="compositionally biased region" description="Polar residues" evidence="1">
    <location>
        <begin position="242"/>
        <end position="258"/>
    </location>
</feature>
<accession>A0A9N8PPD7</accession>
<evidence type="ECO:0000256" key="1">
    <source>
        <dbReference type="SAM" id="MobiDB-lite"/>
    </source>
</evidence>
<feature type="region of interest" description="Disordered" evidence="1">
    <location>
        <begin position="241"/>
        <end position="266"/>
    </location>
</feature>
<gene>
    <name evidence="2" type="ORF">AWRI4620_LOCUS2157</name>
</gene>
<dbReference type="AlphaFoldDB" id="A0A9N8PPD7"/>
<feature type="region of interest" description="Disordered" evidence="1">
    <location>
        <begin position="1"/>
        <end position="24"/>
    </location>
</feature>
<reference evidence="2" key="1">
    <citation type="submission" date="2020-06" db="EMBL/GenBank/DDBJ databases">
        <authorList>
            <person name="Onetto C."/>
        </authorList>
    </citation>
    <scope>NUCLEOTIDE SEQUENCE</scope>
</reference>
<sequence length="282" mass="32084">MATTVESLMSLTQVPLGPNGEPLRRSERLNKLKSEDEIWQGLQKVKGTNYERLSLYNHNGVPKKLYAVKALDINLDNLWPGKIVKAIDCYPQTDLKCRPYDGTIGATSIAGPIAAKFRYMIVLWRTNQGVAAIPLYTQTESKLSKNRMGELVSVCTVGMTKWPGDTPWAGMPILVSFNPEYNCENKCYADLSRPHWIGQCETILDDVGHVEGGEYSRLIDLLHMKEREFRTAAFARFKTKPDGTSETWDPWTPTSNHQPKAKERFKDDKVNRMNFQEFKHGK</sequence>
<organism evidence="2 3">
    <name type="scientific">Aureobasidium uvarum</name>
    <dbReference type="NCBI Taxonomy" id="2773716"/>
    <lineage>
        <taxon>Eukaryota</taxon>
        <taxon>Fungi</taxon>
        <taxon>Dikarya</taxon>
        <taxon>Ascomycota</taxon>
        <taxon>Pezizomycotina</taxon>
        <taxon>Dothideomycetes</taxon>
        <taxon>Dothideomycetidae</taxon>
        <taxon>Dothideales</taxon>
        <taxon>Saccotheciaceae</taxon>
        <taxon>Aureobasidium</taxon>
    </lineage>
</organism>
<dbReference type="EMBL" id="CAINUL010000002">
    <property type="protein sequence ID" value="CAD0107902.1"/>
    <property type="molecule type" value="Genomic_DNA"/>
</dbReference>
<proteinExistence type="predicted"/>
<name>A0A9N8PPD7_9PEZI</name>
<dbReference type="OrthoDB" id="3915676at2759"/>
<feature type="compositionally biased region" description="Polar residues" evidence="1">
    <location>
        <begin position="1"/>
        <end position="13"/>
    </location>
</feature>